<name>A0A0X3QEB5_SCHSO</name>
<organism evidence="1">
    <name type="scientific">Schistocephalus solidus</name>
    <name type="common">Tapeworm</name>
    <dbReference type="NCBI Taxonomy" id="70667"/>
    <lineage>
        <taxon>Eukaryota</taxon>
        <taxon>Metazoa</taxon>
        <taxon>Spiralia</taxon>
        <taxon>Lophotrochozoa</taxon>
        <taxon>Platyhelminthes</taxon>
        <taxon>Cestoda</taxon>
        <taxon>Eucestoda</taxon>
        <taxon>Diphyllobothriidea</taxon>
        <taxon>Diphyllobothriidae</taxon>
        <taxon>Schistocephalus</taxon>
    </lineage>
</organism>
<feature type="non-terminal residue" evidence="1">
    <location>
        <position position="1"/>
    </location>
</feature>
<gene>
    <name evidence="1" type="ORF">TR101342</name>
</gene>
<evidence type="ECO:0000313" key="1">
    <source>
        <dbReference type="EMBL" id="JAP59222.1"/>
    </source>
</evidence>
<proteinExistence type="predicted"/>
<dbReference type="EMBL" id="GEEE01004003">
    <property type="protein sequence ID" value="JAP59222.1"/>
    <property type="molecule type" value="Transcribed_RNA"/>
</dbReference>
<protein>
    <submittedName>
        <fullName evidence="1">Uncharacterized protein</fullName>
    </submittedName>
</protein>
<sequence>PPPPPPPLLWARFIRSTPCLQLLPRGIAFSVAVNPAVLLLLCQQISPLSPICCYTLAFEPLQQTFTLLRASRQYRPRPSTLLPPPSLPYFSSQPLRLPFFAVQSPESQVR</sequence>
<reference evidence="1" key="1">
    <citation type="submission" date="2016-01" db="EMBL/GenBank/DDBJ databases">
        <title>Reference transcriptome for the parasite Schistocephalus solidus: insights into the molecular evolution of parasitism.</title>
        <authorList>
            <person name="Hebert F.O."/>
            <person name="Grambauer S."/>
            <person name="Barber I."/>
            <person name="Landry C.R."/>
            <person name="Aubin-Horth N."/>
        </authorList>
    </citation>
    <scope>NUCLEOTIDE SEQUENCE</scope>
</reference>
<dbReference type="AlphaFoldDB" id="A0A0X3QEB5"/>
<accession>A0A0X3QEB5</accession>